<dbReference type="EMBL" id="JAGGKT010000034">
    <property type="protein sequence ID" value="MBP1934987.1"/>
    <property type="molecule type" value="Genomic_DNA"/>
</dbReference>
<evidence type="ECO:0000256" key="3">
    <source>
        <dbReference type="SAM" id="Phobius"/>
    </source>
</evidence>
<gene>
    <name evidence="5" type="ORF">J2Z37_005007</name>
</gene>
<feature type="transmembrane region" description="Helical" evidence="3">
    <location>
        <begin position="205"/>
        <end position="225"/>
    </location>
</feature>
<feature type="transmembrane region" description="Helical" evidence="3">
    <location>
        <begin position="147"/>
        <end position="165"/>
    </location>
</feature>
<dbReference type="InterPro" id="IPR002656">
    <property type="entry name" value="Acyl_transf_3_dom"/>
</dbReference>
<dbReference type="Proteomes" id="UP001519343">
    <property type="component" value="Unassembled WGS sequence"/>
</dbReference>
<organism evidence="5 6">
    <name type="scientific">Ammoniphilus resinae</name>
    <dbReference type="NCBI Taxonomy" id="861532"/>
    <lineage>
        <taxon>Bacteria</taxon>
        <taxon>Bacillati</taxon>
        <taxon>Bacillota</taxon>
        <taxon>Bacilli</taxon>
        <taxon>Bacillales</taxon>
        <taxon>Paenibacillaceae</taxon>
        <taxon>Aneurinibacillus group</taxon>
        <taxon>Ammoniphilus</taxon>
    </lineage>
</organism>
<keyword evidence="3" id="KW-1133">Transmembrane helix</keyword>
<feature type="transmembrane region" description="Helical" evidence="3">
    <location>
        <begin position="171"/>
        <end position="193"/>
    </location>
</feature>
<dbReference type="Pfam" id="PF01757">
    <property type="entry name" value="Acyl_transf_3"/>
    <property type="match status" value="1"/>
</dbReference>
<feature type="transmembrane region" description="Helical" evidence="3">
    <location>
        <begin position="115"/>
        <end position="135"/>
    </location>
</feature>
<dbReference type="RefSeq" id="WP_209812953.1">
    <property type="nucleotide sequence ID" value="NZ_JAGGKT010000034.1"/>
</dbReference>
<reference evidence="5 6" key="1">
    <citation type="submission" date="2021-03" db="EMBL/GenBank/DDBJ databases">
        <title>Genomic Encyclopedia of Type Strains, Phase IV (KMG-IV): sequencing the most valuable type-strain genomes for metagenomic binning, comparative biology and taxonomic classification.</title>
        <authorList>
            <person name="Goeker M."/>
        </authorList>
    </citation>
    <scope>NUCLEOTIDE SEQUENCE [LARGE SCALE GENOMIC DNA]</scope>
    <source>
        <strain evidence="5 6">DSM 24738</strain>
    </source>
</reference>
<sequence length="341" mass="39767">MVSIERDKKVDILRALALLGIIIAHINPPTILLQLRSFDVPLMALLMGTSFYLTNKDRKINYFSYINKRFKRLIIPTWQFLTMFFILFFIISLIRSEAFYFGIEQIIRSYILLDGIGYVWIIQVFVAVAFFNPLILEVSQKIKNNSIYILFLIAVYFVYLGLIQISNLLTGPIGVLFEHFVLYTIAYGLIAAIGIRIKQMSKKEILAIAIILLGVFIILMFVYDFKLTGTAKYPPTMYYISYALCVIFGLYLLLGLRRIFKLFDNKFIYFLSNDSMWIYLWHIIPIYLIELFGSSMPIINANFVTRFIFVFVIACLLTNIQNKLTKRIQKRKAKRIKVCSN</sequence>
<keyword evidence="6" id="KW-1185">Reference proteome</keyword>
<feature type="transmembrane region" description="Helical" evidence="3">
    <location>
        <begin position="75"/>
        <end position="95"/>
    </location>
</feature>
<keyword evidence="3" id="KW-0472">Membrane</keyword>
<feature type="transmembrane region" description="Helical" evidence="3">
    <location>
        <begin position="268"/>
        <end position="289"/>
    </location>
</feature>
<evidence type="ECO:0000256" key="1">
    <source>
        <dbReference type="ARBA" id="ARBA00004370"/>
    </source>
</evidence>
<comment type="subcellular location">
    <subcellularLocation>
        <location evidence="1">Membrane</location>
    </subcellularLocation>
</comment>
<comment type="similarity">
    <text evidence="2">Belongs to the acyltransferase 3 family.</text>
</comment>
<evidence type="ECO:0000313" key="5">
    <source>
        <dbReference type="EMBL" id="MBP1934987.1"/>
    </source>
</evidence>
<feature type="domain" description="Acyltransferase 3" evidence="4">
    <location>
        <begin position="9"/>
        <end position="317"/>
    </location>
</feature>
<evidence type="ECO:0000313" key="6">
    <source>
        <dbReference type="Proteomes" id="UP001519343"/>
    </source>
</evidence>
<feature type="transmembrane region" description="Helical" evidence="3">
    <location>
        <begin position="301"/>
        <end position="320"/>
    </location>
</feature>
<feature type="transmembrane region" description="Helical" evidence="3">
    <location>
        <begin position="38"/>
        <end position="54"/>
    </location>
</feature>
<protein>
    <submittedName>
        <fullName evidence="5">Surface polysaccharide O-acyltransferase-like enzyme</fullName>
    </submittedName>
</protein>
<proteinExistence type="inferred from homology"/>
<keyword evidence="3" id="KW-0812">Transmembrane</keyword>
<evidence type="ECO:0000256" key="2">
    <source>
        <dbReference type="ARBA" id="ARBA00007400"/>
    </source>
</evidence>
<accession>A0ABS4GY72</accession>
<name>A0ABS4GY72_9BACL</name>
<feature type="transmembrane region" description="Helical" evidence="3">
    <location>
        <begin position="237"/>
        <end position="256"/>
    </location>
</feature>
<evidence type="ECO:0000259" key="4">
    <source>
        <dbReference type="Pfam" id="PF01757"/>
    </source>
</evidence>
<comment type="caution">
    <text evidence="5">The sequence shown here is derived from an EMBL/GenBank/DDBJ whole genome shotgun (WGS) entry which is preliminary data.</text>
</comment>
<feature type="transmembrane region" description="Helical" evidence="3">
    <location>
        <begin position="12"/>
        <end position="32"/>
    </location>
</feature>